<keyword evidence="2" id="KW-1185">Reference proteome</keyword>
<dbReference type="PROSITE" id="PS00108">
    <property type="entry name" value="PROTEIN_KINASE_ST"/>
    <property type="match status" value="1"/>
</dbReference>
<organism evidence="1 2">
    <name type="scientific">Durusdinium trenchii</name>
    <dbReference type="NCBI Taxonomy" id="1381693"/>
    <lineage>
        <taxon>Eukaryota</taxon>
        <taxon>Sar</taxon>
        <taxon>Alveolata</taxon>
        <taxon>Dinophyceae</taxon>
        <taxon>Suessiales</taxon>
        <taxon>Symbiodiniaceae</taxon>
        <taxon>Durusdinium</taxon>
    </lineage>
</organism>
<keyword evidence="1" id="KW-0808">Transferase</keyword>
<evidence type="ECO:0000313" key="2">
    <source>
        <dbReference type="Proteomes" id="UP001642464"/>
    </source>
</evidence>
<dbReference type="SUPFAM" id="SSF56112">
    <property type="entry name" value="Protein kinase-like (PK-like)"/>
    <property type="match status" value="1"/>
</dbReference>
<gene>
    <name evidence="1" type="ORF">SCF082_LOCUS9063</name>
</gene>
<name>A0ABP0IWP2_9DINO</name>
<dbReference type="Gene3D" id="1.10.510.10">
    <property type="entry name" value="Transferase(Phosphotransferase) domain 1"/>
    <property type="match status" value="1"/>
</dbReference>
<dbReference type="SMART" id="SM00220">
    <property type="entry name" value="S_TKc"/>
    <property type="match status" value="1"/>
</dbReference>
<dbReference type="PANTHER" id="PTHR24350">
    <property type="entry name" value="SERINE/THREONINE-PROTEIN KINASE IAL-RELATED"/>
    <property type="match status" value="1"/>
</dbReference>
<dbReference type="InterPro" id="IPR008271">
    <property type="entry name" value="Ser/Thr_kinase_AS"/>
</dbReference>
<comment type="caution">
    <text evidence="1">The sequence shown here is derived from an EMBL/GenBank/DDBJ whole genome shotgun (WGS) entry which is preliminary data.</text>
</comment>
<keyword evidence="1" id="KW-0418">Kinase</keyword>
<accession>A0ABP0IWP2</accession>
<dbReference type="Proteomes" id="UP001642464">
    <property type="component" value="Unassembled WGS sequence"/>
</dbReference>
<dbReference type="GO" id="GO:0016301">
    <property type="term" value="F:kinase activity"/>
    <property type="evidence" value="ECO:0007669"/>
    <property type="project" value="UniProtKB-KW"/>
</dbReference>
<dbReference type="EMBL" id="CAXAMM010005224">
    <property type="protein sequence ID" value="CAK9006516.1"/>
    <property type="molecule type" value="Genomic_DNA"/>
</dbReference>
<dbReference type="InterPro" id="IPR000719">
    <property type="entry name" value="Prot_kinase_dom"/>
</dbReference>
<sequence>MAKLLLPSAALERRPGVQTPCEEEDSEADDDAFSCKSWDRTRTPDASTEVIGGQFELVQRIGRGGVASMHQGKCLRTGRLVAIKTIFKESTVDRKAALSEAAVLRALDHSQINRLVTVVEDEFNIYLVLEYSPGMDLMEMLLQSGPMEEESAANIIQQMVEVLAYCHSHGIVHRDVKPENIMLCGDEIMLVDFGLAAEVGKVLEEGEDEGTPIYLAPEARCGPVSCDGSLDMFSLGVALFAMLSGRLPTHRASPALSSESLLPDVSPGARDFLAQLLAEPAQRLSASQAREHPWLVSCGCRI</sequence>
<protein>
    <submittedName>
        <fullName evidence="1">Probable myosin light chain kinase DDB_G0271550</fullName>
    </submittedName>
</protein>
<evidence type="ECO:0000313" key="1">
    <source>
        <dbReference type="EMBL" id="CAK9006516.1"/>
    </source>
</evidence>
<dbReference type="InterPro" id="IPR011009">
    <property type="entry name" value="Kinase-like_dom_sf"/>
</dbReference>
<dbReference type="InterPro" id="IPR030616">
    <property type="entry name" value="Aur-like"/>
</dbReference>
<dbReference type="PROSITE" id="PS50011">
    <property type="entry name" value="PROTEIN_KINASE_DOM"/>
    <property type="match status" value="1"/>
</dbReference>
<proteinExistence type="predicted"/>
<reference evidence="1 2" key="1">
    <citation type="submission" date="2024-02" db="EMBL/GenBank/DDBJ databases">
        <authorList>
            <person name="Chen Y."/>
            <person name="Shah S."/>
            <person name="Dougan E. K."/>
            <person name="Thang M."/>
            <person name="Chan C."/>
        </authorList>
    </citation>
    <scope>NUCLEOTIDE SEQUENCE [LARGE SCALE GENOMIC DNA]</scope>
</reference>
<dbReference type="Pfam" id="PF00069">
    <property type="entry name" value="Pkinase"/>
    <property type="match status" value="1"/>
</dbReference>